<name>A0A7R8Z6I3_TIMDO</name>
<gene>
    <name evidence="1" type="ORF">TDIB3V08_LOCUS2078</name>
</gene>
<dbReference type="AlphaFoldDB" id="A0A7R8Z6I3"/>
<evidence type="ECO:0000313" key="1">
    <source>
        <dbReference type="EMBL" id="CAD7195700.1"/>
    </source>
</evidence>
<protein>
    <submittedName>
        <fullName evidence="1">Uncharacterized protein</fullName>
    </submittedName>
</protein>
<proteinExistence type="predicted"/>
<organism evidence="1">
    <name type="scientific">Timema douglasi</name>
    <name type="common">Walking stick</name>
    <dbReference type="NCBI Taxonomy" id="61478"/>
    <lineage>
        <taxon>Eukaryota</taxon>
        <taxon>Metazoa</taxon>
        <taxon>Ecdysozoa</taxon>
        <taxon>Arthropoda</taxon>
        <taxon>Hexapoda</taxon>
        <taxon>Insecta</taxon>
        <taxon>Pterygota</taxon>
        <taxon>Neoptera</taxon>
        <taxon>Polyneoptera</taxon>
        <taxon>Phasmatodea</taxon>
        <taxon>Timematodea</taxon>
        <taxon>Timematoidea</taxon>
        <taxon>Timematidae</taxon>
        <taxon>Timema</taxon>
    </lineage>
</organism>
<reference evidence="1" key="1">
    <citation type="submission" date="2020-11" db="EMBL/GenBank/DDBJ databases">
        <authorList>
            <person name="Tran Van P."/>
        </authorList>
    </citation>
    <scope>NUCLEOTIDE SEQUENCE</scope>
</reference>
<sequence>MVNISPQRATRKERYSSPMASLVLTDISQLTSDSQHLGIFFLVDNWTRVLGFRAAFPKMLSEDHRKDDMRTVGIPGPPRVSMFHRASIYHFVRNDLNPYASEQIMPLPPGLEMDKTRPVDVWKQKWLNGLIRHCVTLVLDWSHDGEIGAEILVRSI</sequence>
<accession>A0A7R8Z6I3</accession>
<dbReference type="EMBL" id="OA564855">
    <property type="protein sequence ID" value="CAD7195700.1"/>
    <property type="molecule type" value="Genomic_DNA"/>
</dbReference>